<proteinExistence type="predicted"/>
<gene>
    <name evidence="2" type="ORF">A3770_06p41640</name>
</gene>
<evidence type="ECO:0000256" key="1">
    <source>
        <dbReference type="SAM" id="MobiDB-lite"/>
    </source>
</evidence>
<reference evidence="2 3" key="1">
    <citation type="submission" date="2018-07" db="EMBL/GenBank/DDBJ databases">
        <title>The complete nuclear genome of the prasinophyte Chloropicon primus (CCMP1205).</title>
        <authorList>
            <person name="Pombert J.-F."/>
            <person name="Otis C."/>
            <person name="Turmel M."/>
            <person name="Lemieux C."/>
        </authorList>
    </citation>
    <scope>NUCLEOTIDE SEQUENCE [LARGE SCALE GENOMIC DNA]</scope>
    <source>
        <strain evidence="2 3">CCMP1205</strain>
    </source>
</reference>
<sequence length="379" mass="41840">MPSEVGLVLLGQQAVISNPSVAMLRVSGKHFSQEDRFFKTAKHSRTTGKLGGGFPEKECSSLKAQIRLGPSLATHPQQYCRISKPVQPLGDKVPLRGGTDHGEKTVRRRASGATASSSAAATSSTPSSVGAAAQGIALRSDAQSAKPRKPSVYADRTSRSFSAGSVRLHRRASTSDDGEARGKVGEGGADRQRRNMSCTSLTLGRRRNSSVEPQVKRRLPSTGYSHRGGVCNDNQRQKRPNTAERKARHARMEEFCLMQQQKAMMRVEERRKHAIAQRQKAETDEIERRQKARERYRIRELEAERRRQHIYALNCVMRQVESRCFEAFKQTMEKKALSSEDASDTDSCLSDCDSDCDSGEQSSTISTTIPNATALACKI</sequence>
<feature type="region of interest" description="Disordered" evidence="1">
    <location>
        <begin position="83"/>
        <end position="248"/>
    </location>
</feature>
<evidence type="ECO:0000313" key="3">
    <source>
        <dbReference type="Proteomes" id="UP000316726"/>
    </source>
</evidence>
<accession>A0A5B8MM81</accession>
<feature type="compositionally biased region" description="Low complexity" evidence="1">
    <location>
        <begin position="111"/>
        <end position="133"/>
    </location>
</feature>
<feature type="compositionally biased region" description="Basic and acidic residues" evidence="1">
    <location>
        <begin position="178"/>
        <end position="193"/>
    </location>
</feature>
<dbReference type="EMBL" id="CP031039">
    <property type="protein sequence ID" value="QDZ21646.1"/>
    <property type="molecule type" value="Genomic_DNA"/>
</dbReference>
<name>A0A5B8MM81_9CHLO</name>
<organism evidence="2 3">
    <name type="scientific">Chloropicon primus</name>
    <dbReference type="NCBI Taxonomy" id="1764295"/>
    <lineage>
        <taxon>Eukaryota</taxon>
        <taxon>Viridiplantae</taxon>
        <taxon>Chlorophyta</taxon>
        <taxon>Chloropicophyceae</taxon>
        <taxon>Chloropicales</taxon>
        <taxon>Chloropicaceae</taxon>
        <taxon>Chloropicon</taxon>
    </lineage>
</organism>
<keyword evidence="3" id="KW-1185">Reference proteome</keyword>
<evidence type="ECO:0000313" key="2">
    <source>
        <dbReference type="EMBL" id="QDZ21646.1"/>
    </source>
</evidence>
<protein>
    <submittedName>
        <fullName evidence="2">Uncharacterized protein</fullName>
    </submittedName>
</protein>
<dbReference type="AlphaFoldDB" id="A0A5B8MM81"/>
<dbReference type="Proteomes" id="UP000316726">
    <property type="component" value="Chromosome 6"/>
</dbReference>